<organism evidence="5 6">
    <name type="scientific">Triplophysa tibetana</name>
    <dbReference type="NCBI Taxonomy" id="1572043"/>
    <lineage>
        <taxon>Eukaryota</taxon>
        <taxon>Metazoa</taxon>
        <taxon>Chordata</taxon>
        <taxon>Craniata</taxon>
        <taxon>Vertebrata</taxon>
        <taxon>Euteleostomi</taxon>
        <taxon>Actinopterygii</taxon>
        <taxon>Neopterygii</taxon>
        <taxon>Teleostei</taxon>
        <taxon>Ostariophysi</taxon>
        <taxon>Cypriniformes</taxon>
        <taxon>Nemacheilidae</taxon>
        <taxon>Triplophysa</taxon>
    </lineage>
</organism>
<dbReference type="Pfam" id="PF10241">
    <property type="entry name" value="KxDL"/>
    <property type="match status" value="1"/>
</dbReference>
<feature type="region of interest" description="Disordered" evidence="3">
    <location>
        <begin position="125"/>
        <end position="183"/>
    </location>
</feature>
<evidence type="ECO:0000256" key="2">
    <source>
        <dbReference type="ARBA" id="ARBA00014719"/>
    </source>
</evidence>
<dbReference type="GO" id="GO:0099078">
    <property type="term" value="C:BORC complex"/>
    <property type="evidence" value="ECO:0007669"/>
    <property type="project" value="TreeGrafter"/>
</dbReference>
<comment type="caution">
    <text evidence="5">The sequence shown here is derived from an EMBL/GenBank/DDBJ whole genome shotgun (WGS) entry which is preliminary data.</text>
</comment>
<dbReference type="GO" id="GO:0032418">
    <property type="term" value="P:lysosome localization"/>
    <property type="evidence" value="ECO:0007669"/>
    <property type="project" value="TreeGrafter"/>
</dbReference>
<comment type="similarity">
    <text evidence="1">Belongs to the KXD1 family.</text>
</comment>
<evidence type="ECO:0000259" key="4">
    <source>
        <dbReference type="Pfam" id="PF10241"/>
    </source>
</evidence>
<feature type="domain" description="KxDL" evidence="4">
    <location>
        <begin position="12"/>
        <end position="97"/>
    </location>
</feature>
<dbReference type="AlphaFoldDB" id="A0A5A9PRY7"/>
<evidence type="ECO:0000313" key="6">
    <source>
        <dbReference type="Proteomes" id="UP000324632"/>
    </source>
</evidence>
<accession>A0A5A9PRY7</accession>
<evidence type="ECO:0000256" key="1">
    <source>
        <dbReference type="ARBA" id="ARBA00005913"/>
    </source>
</evidence>
<dbReference type="Proteomes" id="UP000324632">
    <property type="component" value="Chromosome 2"/>
</dbReference>
<protein>
    <recommendedName>
        <fullName evidence="2">KxDL motif-containing protein 1</fullName>
    </recommendedName>
</protein>
<sequence length="183" mass="20409">MEPTASGIFCNRMLSMVNSEDVNAIIQAQRHMLDRFEKTNEMLINFNGLSNVRLQQMNDHFLTHTRTLIEMKKDLDSIFRRIRTLKGKISKQYPEAFKNISECSNIEDDEDEFHPIPPSVATTIHTTATSEQSTESCDTSPDVLSPTISCSSEDPSQENGGTPASDSPEQAVLQDEGPDSAEI</sequence>
<gene>
    <name evidence="5" type="ORF">E1301_Tti003650</name>
</gene>
<dbReference type="EMBL" id="SOYY01000002">
    <property type="protein sequence ID" value="KAA0724382.1"/>
    <property type="molecule type" value="Genomic_DNA"/>
</dbReference>
<dbReference type="PANTHER" id="PTHR13511:SF0">
    <property type="entry name" value="KXDL MOTIF-CONTAINING PROTEIN 1"/>
    <property type="match status" value="1"/>
</dbReference>
<dbReference type="OrthoDB" id="10258877at2759"/>
<evidence type="ECO:0000313" key="5">
    <source>
        <dbReference type="EMBL" id="KAA0724382.1"/>
    </source>
</evidence>
<name>A0A5A9PRY7_9TELE</name>
<reference evidence="5 6" key="1">
    <citation type="journal article" date="2019" name="Mol. Ecol. Resour.">
        <title>Chromosome-level genome assembly of Triplophysa tibetana, a fish adapted to the harsh high-altitude environment of the Tibetan Plateau.</title>
        <authorList>
            <person name="Yang X."/>
            <person name="Liu H."/>
            <person name="Ma Z."/>
            <person name="Zou Y."/>
            <person name="Zou M."/>
            <person name="Mao Y."/>
            <person name="Li X."/>
            <person name="Wang H."/>
            <person name="Chen T."/>
            <person name="Wang W."/>
            <person name="Yang R."/>
        </authorList>
    </citation>
    <scope>NUCLEOTIDE SEQUENCE [LARGE SCALE GENOMIC DNA]</scope>
    <source>
        <strain evidence="5">TTIB1903HZAU</strain>
        <tissue evidence="5">Muscle</tissue>
    </source>
</reference>
<dbReference type="InterPro" id="IPR039843">
    <property type="entry name" value="KXD1-like"/>
</dbReference>
<dbReference type="PANTHER" id="PTHR13511">
    <property type="entry name" value="KXDL MOTIF-CONTAINING PROTEIN 1"/>
    <property type="match status" value="1"/>
</dbReference>
<feature type="compositionally biased region" description="Polar residues" evidence="3">
    <location>
        <begin position="146"/>
        <end position="168"/>
    </location>
</feature>
<keyword evidence="6" id="KW-1185">Reference proteome</keyword>
<feature type="compositionally biased region" description="Polar residues" evidence="3">
    <location>
        <begin position="125"/>
        <end position="139"/>
    </location>
</feature>
<dbReference type="InterPro" id="IPR019371">
    <property type="entry name" value="KxDL_dom"/>
</dbReference>
<evidence type="ECO:0000256" key="3">
    <source>
        <dbReference type="SAM" id="MobiDB-lite"/>
    </source>
</evidence>
<proteinExistence type="inferred from homology"/>